<evidence type="ECO:0000313" key="2">
    <source>
        <dbReference type="Proteomes" id="UP001057134"/>
    </source>
</evidence>
<evidence type="ECO:0000313" key="1">
    <source>
        <dbReference type="EMBL" id="UQZ83948.1"/>
    </source>
</evidence>
<protein>
    <recommendedName>
        <fullName evidence="3">Transposase</fullName>
    </recommendedName>
</protein>
<dbReference type="Proteomes" id="UP001057134">
    <property type="component" value="Chromosome"/>
</dbReference>
<dbReference type="EMBL" id="CP027059">
    <property type="protein sequence ID" value="UQZ83948.1"/>
    <property type="molecule type" value="Genomic_DNA"/>
</dbReference>
<accession>A0ABY4RP78</accession>
<proteinExistence type="predicted"/>
<reference evidence="1" key="1">
    <citation type="submission" date="2018-02" db="EMBL/GenBank/DDBJ databases">
        <authorList>
            <person name="Kim S.-K."/>
            <person name="Jung H.-I."/>
            <person name="Lee S.-W."/>
        </authorList>
    </citation>
    <scope>NUCLEOTIDE SEQUENCE</scope>
    <source>
        <strain evidence="1">SK3146</strain>
    </source>
</reference>
<organism evidence="1 2">
    <name type="scientific">Paenibacillus konkukensis</name>
    <dbReference type="NCBI Taxonomy" id="2020716"/>
    <lineage>
        <taxon>Bacteria</taxon>
        <taxon>Bacillati</taxon>
        <taxon>Bacillota</taxon>
        <taxon>Bacilli</taxon>
        <taxon>Bacillales</taxon>
        <taxon>Paenibacillaceae</taxon>
        <taxon>Paenibacillus</taxon>
    </lineage>
</organism>
<dbReference type="RefSeq" id="WP_249865910.1">
    <property type="nucleotide sequence ID" value="NZ_CP027059.1"/>
</dbReference>
<keyword evidence="2" id="KW-1185">Reference proteome</keyword>
<sequence length="75" mass="8339">MNPIIGLDVSKGENHDQAFFDKNKPFNKTFRFTHTTEGLLTLLDVLKSLEVESGLRPAIIQEATVHYHLSASGIS</sequence>
<evidence type="ECO:0008006" key="3">
    <source>
        <dbReference type="Google" id="ProtNLM"/>
    </source>
</evidence>
<name>A0ABY4RP78_9BACL</name>
<gene>
    <name evidence="1" type="ORF">SK3146_03160</name>
</gene>
<reference evidence="1" key="2">
    <citation type="journal article" date="2021" name="J Anim Sci Technol">
        <title>Complete genome sequence of Paenibacillus konkukensis sp. nov. SK3146 as a potential probiotic strain.</title>
        <authorList>
            <person name="Jung H.I."/>
            <person name="Park S."/>
            <person name="Niu K.M."/>
            <person name="Lee S.W."/>
            <person name="Kothari D."/>
            <person name="Yi K.J."/>
            <person name="Kim S.K."/>
        </authorList>
    </citation>
    <scope>NUCLEOTIDE SEQUENCE</scope>
    <source>
        <strain evidence="1">SK3146</strain>
    </source>
</reference>